<evidence type="ECO:0000256" key="1">
    <source>
        <dbReference type="SAM" id="Coils"/>
    </source>
</evidence>
<evidence type="ECO:0000256" key="2">
    <source>
        <dbReference type="SAM" id="MobiDB-lite"/>
    </source>
</evidence>
<dbReference type="STRING" id="1314782.A0A165T494"/>
<feature type="coiled-coil region" evidence="1">
    <location>
        <begin position="37"/>
        <end position="64"/>
    </location>
</feature>
<feature type="region of interest" description="Disordered" evidence="2">
    <location>
        <begin position="178"/>
        <end position="216"/>
    </location>
</feature>
<dbReference type="Pfam" id="PF04882">
    <property type="entry name" value="Peroxin-3"/>
    <property type="match status" value="1"/>
</dbReference>
<reference evidence="3 4" key="1">
    <citation type="journal article" date="2016" name="Mol. Biol. Evol.">
        <title>Comparative Genomics of Early-Diverging Mushroom-Forming Fungi Provides Insights into the Origins of Lignocellulose Decay Capabilities.</title>
        <authorList>
            <person name="Nagy L.G."/>
            <person name="Riley R."/>
            <person name="Tritt A."/>
            <person name="Adam C."/>
            <person name="Daum C."/>
            <person name="Floudas D."/>
            <person name="Sun H."/>
            <person name="Yadav J.S."/>
            <person name="Pangilinan J."/>
            <person name="Larsson K.H."/>
            <person name="Matsuura K."/>
            <person name="Barry K."/>
            <person name="Labutti K."/>
            <person name="Kuo R."/>
            <person name="Ohm R.A."/>
            <person name="Bhattacharya S.S."/>
            <person name="Shirouzu T."/>
            <person name="Yoshinaga Y."/>
            <person name="Martin F.M."/>
            <person name="Grigoriev I.V."/>
            <person name="Hibbett D.S."/>
        </authorList>
    </citation>
    <scope>NUCLEOTIDE SEQUENCE [LARGE SCALE GENOMIC DNA]</scope>
    <source>
        <strain evidence="3 4">HHB14362 ss-1</strain>
    </source>
</reference>
<feature type="compositionally biased region" description="Polar residues" evidence="2">
    <location>
        <begin position="184"/>
        <end position="194"/>
    </location>
</feature>
<feature type="region of interest" description="Disordered" evidence="2">
    <location>
        <begin position="393"/>
        <end position="412"/>
    </location>
</feature>
<dbReference type="PANTHER" id="PTHR28080">
    <property type="entry name" value="PEROXISOMAL BIOGENESIS FACTOR 3"/>
    <property type="match status" value="1"/>
</dbReference>
<dbReference type="GO" id="GO:0045046">
    <property type="term" value="P:protein import into peroxisome membrane"/>
    <property type="evidence" value="ECO:0007669"/>
    <property type="project" value="TreeGrafter"/>
</dbReference>
<dbReference type="AlphaFoldDB" id="A0A165T494"/>
<evidence type="ECO:0000313" key="3">
    <source>
        <dbReference type="EMBL" id="KZT26120.1"/>
    </source>
</evidence>
<dbReference type="GO" id="GO:0030674">
    <property type="term" value="F:protein-macromolecule adaptor activity"/>
    <property type="evidence" value="ECO:0007669"/>
    <property type="project" value="TreeGrafter"/>
</dbReference>
<dbReference type="EMBL" id="KV425568">
    <property type="protein sequence ID" value="KZT26120.1"/>
    <property type="molecule type" value="Genomic_DNA"/>
</dbReference>
<dbReference type="GO" id="GO:0005778">
    <property type="term" value="C:peroxisomal membrane"/>
    <property type="evidence" value="ECO:0007669"/>
    <property type="project" value="InterPro"/>
</dbReference>
<feature type="compositionally biased region" description="Low complexity" evidence="2">
    <location>
        <begin position="195"/>
        <end position="215"/>
    </location>
</feature>
<dbReference type="InterPro" id="IPR006966">
    <property type="entry name" value="Peroxin-3"/>
</dbReference>
<proteinExistence type="predicted"/>
<evidence type="ECO:0008006" key="5">
    <source>
        <dbReference type="Google" id="ProtNLM"/>
    </source>
</evidence>
<name>A0A165T494_9AGAM</name>
<protein>
    <recommendedName>
        <fullName evidence="5">Peroxin-3</fullName>
    </recommendedName>
</protein>
<dbReference type="Proteomes" id="UP000076761">
    <property type="component" value="Unassembled WGS sequence"/>
</dbReference>
<dbReference type="InParanoid" id="A0A165T494"/>
<sequence>MLESTRKYIYDRRRGLTKAAGYAGGLYLLSQYVTARIEVFRDKIKQERAARENLRRRFEQNQDDINFMVMTLVPTLGKHILQDMDVEALTYELQAKSKLSKGRAERESLVQSILSSGELVQEHDARSDMGSASIISHNDNMTGSSNSWVDEFTVQSGPILPRATSDVVGSVPEESHVGADLSDSMLTTSSAPSVTTESGTSEPPSSEGESSTSSTRSKAELWKEIKMLAFTRTMTILYSFTFLTLFTQLQLTILGRHKYVQSVFQQERDERMRESLLDQVSIFSLFWEPPDNDDDEEMEETVSKETERKFLTLSWWMLHVGWKDVGERVKRGVEEVFEEVSLKSKLNVTDLHRLIGDVRRRVEHEVTFEGTERRINFLSTLIPPTSETLQHVLQKGGAAPSSPHPYPYSNPDPEFTSLLSETRNLLTSSDFAYVLETCLDKATDLLFDGLKRNVFVESGSEDDDVRIRLAGLLPGLARWSKLAVVGMPNELVDVRNARLIVIHRN</sequence>
<keyword evidence="1" id="KW-0175">Coiled coil</keyword>
<dbReference type="OrthoDB" id="45930at2759"/>
<gene>
    <name evidence="3" type="ORF">NEOLEDRAFT_1132680</name>
</gene>
<keyword evidence="4" id="KW-1185">Reference proteome</keyword>
<evidence type="ECO:0000313" key="4">
    <source>
        <dbReference type="Proteomes" id="UP000076761"/>
    </source>
</evidence>
<accession>A0A165T494</accession>
<organism evidence="3 4">
    <name type="scientific">Neolentinus lepideus HHB14362 ss-1</name>
    <dbReference type="NCBI Taxonomy" id="1314782"/>
    <lineage>
        <taxon>Eukaryota</taxon>
        <taxon>Fungi</taxon>
        <taxon>Dikarya</taxon>
        <taxon>Basidiomycota</taxon>
        <taxon>Agaricomycotina</taxon>
        <taxon>Agaricomycetes</taxon>
        <taxon>Gloeophyllales</taxon>
        <taxon>Gloeophyllaceae</taxon>
        <taxon>Neolentinus</taxon>
    </lineage>
</organism>
<dbReference type="PANTHER" id="PTHR28080:SF1">
    <property type="entry name" value="PEROXISOMAL BIOGENESIS FACTOR 3"/>
    <property type="match status" value="1"/>
</dbReference>